<dbReference type="OrthoDB" id="9764939at2"/>
<dbReference type="EMBL" id="SBII01000002">
    <property type="protein sequence ID" value="RWX02254.1"/>
    <property type="molecule type" value="Genomic_DNA"/>
</dbReference>
<evidence type="ECO:0000313" key="4">
    <source>
        <dbReference type="Proteomes" id="UP000287527"/>
    </source>
</evidence>
<accession>A0A3S3RKR3</accession>
<dbReference type="SUPFAM" id="SSF53187">
    <property type="entry name" value="Zn-dependent exopeptidases"/>
    <property type="match status" value="1"/>
</dbReference>
<dbReference type="AlphaFoldDB" id="A0A3S3RKR3"/>
<feature type="chain" id="PRO_5018584505" evidence="1">
    <location>
        <begin position="21"/>
        <end position="318"/>
    </location>
</feature>
<dbReference type="Gene3D" id="3.40.630.10">
    <property type="entry name" value="Zn peptidases"/>
    <property type="match status" value="1"/>
</dbReference>
<keyword evidence="4" id="KW-1185">Reference proteome</keyword>
<dbReference type="RefSeq" id="WP_128388531.1">
    <property type="nucleotide sequence ID" value="NZ_SBII01000002.1"/>
</dbReference>
<gene>
    <name evidence="3" type="ORF">EPI11_03285</name>
</gene>
<dbReference type="InterPro" id="IPR045175">
    <property type="entry name" value="M28_fam"/>
</dbReference>
<dbReference type="GO" id="GO:0006508">
    <property type="term" value="P:proteolysis"/>
    <property type="evidence" value="ECO:0007669"/>
    <property type="project" value="InterPro"/>
</dbReference>
<dbReference type="Proteomes" id="UP000287527">
    <property type="component" value="Unassembled WGS sequence"/>
</dbReference>
<evidence type="ECO:0000313" key="3">
    <source>
        <dbReference type="EMBL" id="RWX02254.1"/>
    </source>
</evidence>
<name>A0A3S3RKR3_9FLAO</name>
<dbReference type="PANTHER" id="PTHR12147:SF26">
    <property type="entry name" value="PEPTIDASE M28 DOMAIN-CONTAINING PROTEIN"/>
    <property type="match status" value="1"/>
</dbReference>
<feature type="domain" description="Peptidase M28" evidence="2">
    <location>
        <begin position="95"/>
        <end position="302"/>
    </location>
</feature>
<keyword evidence="1" id="KW-0732">Signal</keyword>
<evidence type="ECO:0000259" key="2">
    <source>
        <dbReference type="Pfam" id="PF04389"/>
    </source>
</evidence>
<sequence>MKKALLFSILSLGCITLVSAQKKKTAAAPYKVEEKSVAATLKFLSSDDLKGRDTGSEGAEMAAKYLEDVLAKNNIKPYFKTYRDTITSYSKPAYNIVGYLEGTDPVLKKEFVVIGAHYDHIGITDKPVNGDYIYNGADDNATGTTTVTELVNYFGKTKSNKRSILFCFFSAEEVGLIGSKHLAQKLKAQNFNIYTMVNFEMTGVPLGHDLLAFITGYGRSNMADKFNEYGGQKLIGSNEFEMKYQLFRQSDNYPFFLEFNIPAHTLSTTEMSTFKFYHELGDEFGAMDTAHMTNFVQVMLPVVEKMVNTPTHEIVLKK</sequence>
<organism evidence="3 4">
    <name type="scientific">Flavobacterium cerinum</name>
    <dbReference type="NCBI Taxonomy" id="2502784"/>
    <lineage>
        <taxon>Bacteria</taxon>
        <taxon>Pseudomonadati</taxon>
        <taxon>Bacteroidota</taxon>
        <taxon>Flavobacteriia</taxon>
        <taxon>Flavobacteriales</taxon>
        <taxon>Flavobacteriaceae</taxon>
        <taxon>Flavobacterium</taxon>
    </lineage>
</organism>
<dbReference type="InterPro" id="IPR007484">
    <property type="entry name" value="Peptidase_M28"/>
</dbReference>
<feature type="signal peptide" evidence="1">
    <location>
        <begin position="1"/>
        <end position="20"/>
    </location>
</feature>
<evidence type="ECO:0000256" key="1">
    <source>
        <dbReference type="SAM" id="SignalP"/>
    </source>
</evidence>
<dbReference type="Pfam" id="PF04389">
    <property type="entry name" value="Peptidase_M28"/>
    <property type="match status" value="1"/>
</dbReference>
<protein>
    <submittedName>
        <fullName evidence="3">M28 family peptidase</fullName>
    </submittedName>
</protein>
<proteinExistence type="predicted"/>
<comment type="caution">
    <text evidence="3">The sequence shown here is derived from an EMBL/GenBank/DDBJ whole genome shotgun (WGS) entry which is preliminary data.</text>
</comment>
<reference evidence="3 4" key="1">
    <citation type="submission" date="2019-01" db="EMBL/GenBank/DDBJ databases">
        <title>Flavobacterium sp. nov.,isolated from freshwater.</title>
        <authorList>
            <person name="Zhang R."/>
            <person name="Du Z.-J."/>
        </authorList>
    </citation>
    <scope>NUCLEOTIDE SEQUENCE [LARGE SCALE GENOMIC DNA]</scope>
    <source>
        <strain evidence="3 4">1E403</strain>
    </source>
</reference>
<dbReference type="PANTHER" id="PTHR12147">
    <property type="entry name" value="METALLOPEPTIDASE M28 FAMILY MEMBER"/>
    <property type="match status" value="1"/>
</dbReference>
<dbReference type="GO" id="GO:0008235">
    <property type="term" value="F:metalloexopeptidase activity"/>
    <property type="evidence" value="ECO:0007669"/>
    <property type="project" value="InterPro"/>
</dbReference>